<dbReference type="GO" id="GO:0012505">
    <property type="term" value="C:endomembrane system"/>
    <property type="evidence" value="ECO:0007669"/>
    <property type="project" value="UniProtKB-SubCell"/>
</dbReference>
<keyword evidence="8 15" id="KW-0406">Ion transport</keyword>
<keyword evidence="2 15" id="KW-0813">Transport</keyword>
<dbReference type="Gene3D" id="6.10.250.1580">
    <property type="match status" value="1"/>
</dbReference>
<dbReference type="GO" id="GO:0046961">
    <property type="term" value="F:proton-transporting ATPase activity, rotational mechanism"/>
    <property type="evidence" value="ECO:0007669"/>
    <property type="project" value="TreeGrafter"/>
</dbReference>
<comment type="caution">
    <text evidence="18">The sequence shown here is derived from an EMBL/GenBank/DDBJ whole genome shotgun (WGS) entry which is preliminary data.</text>
</comment>
<dbReference type="InterPro" id="IPR050059">
    <property type="entry name" value="ATP_synthase_B_chain"/>
</dbReference>
<sequence length="156" mass="17505">MNINATIIGQMITFILLVVFTMKLIWPHLMRAMEERQKRIADGLAAAERGKHELELAGRRSSEILREAKHQAAEIVANAERQAAQLIEEAKAAAKQESERLIAGAKAQIEQEVFRAKEALRRQVAALAVAGAEKILRREVDPQVHRDILAQIEEEL</sequence>
<dbReference type="EMBL" id="VPFL01000002">
    <property type="protein sequence ID" value="TXF13258.1"/>
    <property type="molecule type" value="Genomic_DNA"/>
</dbReference>
<evidence type="ECO:0000256" key="12">
    <source>
        <dbReference type="ARBA" id="ARBA00025614"/>
    </source>
</evidence>
<dbReference type="PANTHER" id="PTHR33445">
    <property type="entry name" value="ATP SYNTHASE SUBUNIT B', CHLOROPLASTIC"/>
    <property type="match status" value="1"/>
</dbReference>
<dbReference type="InterPro" id="IPR002146">
    <property type="entry name" value="ATP_synth_b/b'su_bac/chlpt"/>
</dbReference>
<evidence type="ECO:0000256" key="11">
    <source>
        <dbReference type="ARBA" id="ARBA00025198"/>
    </source>
</evidence>
<comment type="subunit">
    <text evidence="13">F-type ATPases have 2 components, F(1) - the catalytic core - and F(0) - the membrane proton channel. F(1) has five subunits: alpha(3), beta(3), gamma(1), delta(1), epsilon(1). F(0) has four main subunits: a(1), b(2) and c(10-14). The alpha and beta chains form an alternating ring which encloses part of the gamma chain. F(1) is attached to F(0) by a central stalk formed by the gamma and epsilon chains, while a peripheral stalk is formed by the delta and b chains.</text>
</comment>
<dbReference type="Pfam" id="PF00430">
    <property type="entry name" value="ATP-synt_B"/>
    <property type="match status" value="1"/>
</dbReference>
<keyword evidence="6 15" id="KW-0375">Hydrogen ion transport</keyword>
<feature type="transmembrane region" description="Helical" evidence="15">
    <location>
        <begin position="6"/>
        <end position="26"/>
    </location>
</feature>
<dbReference type="NCBIfam" id="NF004411">
    <property type="entry name" value="PRK05759.1-2"/>
    <property type="match status" value="1"/>
</dbReference>
<evidence type="ECO:0000256" key="7">
    <source>
        <dbReference type="ARBA" id="ARBA00022989"/>
    </source>
</evidence>
<evidence type="ECO:0000256" key="3">
    <source>
        <dbReference type="ARBA" id="ARBA00022475"/>
    </source>
</evidence>
<gene>
    <name evidence="15" type="primary">atpF</name>
    <name evidence="18" type="ORF">FR698_01580</name>
</gene>
<dbReference type="NCBIfam" id="TIGR01144">
    <property type="entry name" value="ATP_synt_b"/>
    <property type="match status" value="1"/>
</dbReference>
<keyword evidence="3 15" id="KW-1003">Cell membrane</keyword>
<keyword evidence="9 15" id="KW-0472">Membrane</keyword>
<accession>A0A5C7ENX3</accession>
<dbReference type="SUPFAM" id="SSF81573">
    <property type="entry name" value="F1F0 ATP synthase subunit B, membrane domain"/>
    <property type="match status" value="1"/>
</dbReference>
<evidence type="ECO:0000256" key="9">
    <source>
        <dbReference type="ARBA" id="ARBA00023136"/>
    </source>
</evidence>
<comment type="subunit">
    <text evidence="15">F-type ATPases have 2 components, F(1) - the catalytic core - and F(0) - the membrane proton channel. F(1) has five subunits: alpha(3), beta(3), gamma(1), delta(1), epsilon(1). F(0) has three main subunits: a(1), b(2) and c(10-14). The alpha and beta chains form an alternating ring which encloses part of the gamma chain. F(1) is attached to F(0) by a central stalk formed by the gamma and epsilon chains, while a peripheral stalk is formed by the delta and b chains.</text>
</comment>
<evidence type="ECO:0000256" key="8">
    <source>
        <dbReference type="ARBA" id="ARBA00023065"/>
    </source>
</evidence>
<dbReference type="GO" id="GO:0045259">
    <property type="term" value="C:proton-transporting ATP synthase complex"/>
    <property type="evidence" value="ECO:0007669"/>
    <property type="project" value="UniProtKB-KW"/>
</dbReference>
<evidence type="ECO:0000313" key="19">
    <source>
        <dbReference type="Proteomes" id="UP000321201"/>
    </source>
</evidence>
<protein>
    <recommendedName>
        <fullName evidence="15">ATP synthase subunit b</fullName>
    </recommendedName>
    <alternativeName>
        <fullName evidence="15">ATP synthase F(0) sector subunit b</fullName>
    </alternativeName>
    <alternativeName>
        <fullName evidence="15">ATPase subunit I</fullName>
    </alternativeName>
    <alternativeName>
        <fullName evidence="15">F-type ATPase subunit b</fullName>
        <shortName evidence="15">F-ATPase subunit b</shortName>
    </alternativeName>
</protein>
<dbReference type="CDD" id="cd06503">
    <property type="entry name" value="ATP-synt_Fo_b"/>
    <property type="match status" value="1"/>
</dbReference>
<dbReference type="OrthoDB" id="9788020at2"/>
<name>A0A5C7ENX3_9PROT</name>
<feature type="coiled-coil region" evidence="17">
    <location>
        <begin position="65"/>
        <end position="100"/>
    </location>
</feature>
<comment type="function">
    <text evidence="12">Component of the F(0) channel, it forms part of the peripheral stalk, linking F(1) to F(0). The b'-subunit is a diverged and duplicated form of b found in plants and photosynthetic bacteria.</text>
</comment>
<organism evidence="18 19">
    <name type="scientific">Pelomicrobium methylotrophicum</name>
    <dbReference type="NCBI Taxonomy" id="2602750"/>
    <lineage>
        <taxon>Bacteria</taxon>
        <taxon>Pseudomonadati</taxon>
        <taxon>Pseudomonadota</taxon>
        <taxon>Hydrogenophilia</taxon>
        <taxon>Hydrogenophilia incertae sedis</taxon>
        <taxon>Pelomicrobium</taxon>
    </lineage>
</organism>
<evidence type="ECO:0000256" key="4">
    <source>
        <dbReference type="ARBA" id="ARBA00022547"/>
    </source>
</evidence>
<proteinExistence type="inferred from homology"/>
<dbReference type="Proteomes" id="UP000321201">
    <property type="component" value="Unassembled WGS sequence"/>
</dbReference>
<dbReference type="InterPro" id="IPR028987">
    <property type="entry name" value="ATP_synth_B-like_membr_sf"/>
</dbReference>
<evidence type="ECO:0000256" key="13">
    <source>
        <dbReference type="ARBA" id="ARBA00026054"/>
    </source>
</evidence>
<dbReference type="GO" id="GO:0046933">
    <property type="term" value="F:proton-transporting ATP synthase activity, rotational mechanism"/>
    <property type="evidence" value="ECO:0007669"/>
    <property type="project" value="UniProtKB-UniRule"/>
</dbReference>
<evidence type="ECO:0000256" key="5">
    <source>
        <dbReference type="ARBA" id="ARBA00022692"/>
    </source>
</evidence>
<keyword evidence="4 15" id="KW-0138">CF(0)</keyword>
<keyword evidence="7 15" id="KW-1133">Transmembrane helix</keyword>
<evidence type="ECO:0000256" key="6">
    <source>
        <dbReference type="ARBA" id="ARBA00022781"/>
    </source>
</evidence>
<evidence type="ECO:0000256" key="2">
    <source>
        <dbReference type="ARBA" id="ARBA00022448"/>
    </source>
</evidence>
<dbReference type="PANTHER" id="PTHR33445:SF1">
    <property type="entry name" value="ATP SYNTHASE SUBUNIT B"/>
    <property type="match status" value="1"/>
</dbReference>
<dbReference type="InterPro" id="IPR005864">
    <property type="entry name" value="ATP_synth_F0_bsu_bac"/>
</dbReference>
<dbReference type="AlphaFoldDB" id="A0A5C7ENX3"/>
<evidence type="ECO:0000256" key="17">
    <source>
        <dbReference type="SAM" id="Coils"/>
    </source>
</evidence>
<comment type="similarity">
    <text evidence="1 15 16">Belongs to the ATPase B chain family.</text>
</comment>
<evidence type="ECO:0000313" key="18">
    <source>
        <dbReference type="EMBL" id="TXF13258.1"/>
    </source>
</evidence>
<dbReference type="GO" id="GO:0005886">
    <property type="term" value="C:plasma membrane"/>
    <property type="evidence" value="ECO:0007669"/>
    <property type="project" value="UniProtKB-SubCell"/>
</dbReference>
<comment type="subcellular location">
    <subcellularLocation>
        <location evidence="15">Cell membrane</location>
        <topology evidence="15">Single-pass membrane protein</topology>
    </subcellularLocation>
    <subcellularLocation>
        <location evidence="14">Endomembrane system</location>
        <topology evidence="14">Single-pass membrane protein</topology>
    </subcellularLocation>
</comment>
<evidence type="ECO:0000256" key="16">
    <source>
        <dbReference type="RuleBase" id="RU003848"/>
    </source>
</evidence>
<dbReference type="RefSeq" id="WP_147798432.1">
    <property type="nucleotide sequence ID" value="NZ_VPFL01000002.1"/>
</dbReference>
<keyword evidence="17" id="KW-0175">Coiled coil</keyword>
<dbReference type="InParanoid" id="A0A5C7ENX3"/>
<evidence type="ECO:0000256" key="15">
    <source>
        <dbReference type="HAMAP-Rule" id="MF_01398"/>
    </source>
</evidence>
<reference evidence="18 19" key="1">
    <citation type="submission" date="2019-08" db="EMBL/GenBank/DDBJ databases">
        <title>Pelomicrobium methylotrophicum gen. nov., sp. nov. a moderately thermophilic, facultatively anaerobic, lithoautotrophic and methylotrophic bacterium isolated from a terrestrial mud volcano.</title>
        <authorList>
            <person name="Slobodkina G.B."/>
            <person name="Merkel A.Y."/>
            <person name="Slobodkin A.I."/>
        </authorList>
    </citation>
    <scope>NUCLEOTIDE SEQUENCE [LARGE SCALE GENOMIC DNA]</scope>
    <source>
        <strain evidence="18 19">SM250</strain>
    </source>
</reference>
<evidence type="ECO:0000256" key="1">
    <source>
        <dbReference type="ARBA" id="ARBA00005513"/>
    </source>
</evidence>
<keyword evidence="10 15" id="KW-0066">ATP synthesis</keyword>
<dbReference type="FunCoup" id="A0A5C7ENX3">
    <property type="interactions" value="204"/>
</dbReference>
<comment type="function">
    <text evidence="11 15">F(1)F(0) ATP synthase produces ATP from ADP in the presence of a proton or sodium gradient. F-type ATPases consist of two structural domains, F(1) containing the extramembraneous catalytic core and F(0) containing the membrane proton channel, linked together by a central stalk and a peripheral stalk. During catalysis, ATP synthesis in the catalytic domain of F(1) is coupled via a rotary mechanism of the central stalk subunits to proton translocation.</text>
</comment>
<dbReference type="HAMAP" id="MF_01398">
    <property type="entry name" value="ATP_synth_b_bprime"/>
    <property type="match status" value="1"/>
</dbReference>
<evidence type="ECO:0000256" key="14">
    <source>
        <dbReference type="ARBA" id="ARBA00037847"/>
    </source>
</evidence>
<evidence type="ECO:0000256" key="10">
    <source>
        <dbReference type="ARBA" id="ARBA00023310"/>
    </source>
</evidence>
<keyword evidence="19" id="KW-1185">Reference proteome</keyword>
<keyword evidence="5 15" id="KW-0812">Transmembrane</keyword>